<evidence type="ECO:0000256" key="6">
    <source>
        <dbReference type="ARBA" id="ARBA00022741"/>
    </source>
</evidence>
<evidence type="ECO:0000256" key="1">
    <source>
        <dbReference type="ARBA" id="ARBA00004651"/>
    </source>
</evidence>
<evidence type="ECO:0000256" key="11">
    <source>
        <dbReference type="SAM" id="Phobius"/>
    </source>
</evidence>
<keyword evidence="8 11" id="KW-1133">Transmembrane helix</keyword>
<evidence type="ECO:0000256" key="4">
    <source>
        <dbReference type="ARBA" id="ARBA00022519"/>
    </source>
</evidence>
<keyword evidence="7 14" id="KW-0067">ATP-binding</keyword>
<dbReference type="InterPro" id="IPR003593">
    <property type="entry name" value="AAA+_ATPase"/>
</dbReference>
<dbReference type="FunFam" id="3.40.50.300:FF:000287">
    <property type="entry name" value="Multidrug ABC transporter ATP-binding protein"/>
    <property type="match status" value="1"/>
</dbReference>
<keyword evidence="6" id="KW-0547">Nucleotide-binding</keyword>
<dbReference type="GO" id="GO:0016887">
    <property type="term" value="F:ATP hydrolysis activity"/>
    <property type="evidence" value="ECO:0007669"/>
    <property type="project" value="InterPro"/>
</dbReference>
<evidence type="ECO:0000313" key="14">
    <source>
        <dbReference type="EMBL" id="KTD55701.1"/>
    </source>
</evidence>
<evidence type="ECO:0000259" key="12">
    <source>
        <dbReference type="PROSITE" id="PS50893"/>
    </source>
</evidence>
<keyword evidence="5 11" id="KW-0812">Transmembrane</keyword>
<dbReference type="GO" id="GO:0005524">
    <property type="term" value="F:ATP binding"/>
    <property type="evidence" value="ECO:0007669"/>
    <property type="project" value="UniProtKB-KW"/>
</dbReference>
<keyword evidence="3" id="KW-1003">Cell membrane</keyword>
<dbReference type="Proteomes" id="UP000054703">
    <property type="component" value="Unassembled WGS sequence"/>
</dbReference>
<evidence type="ECO:0000256" key="5">
    <source>
        <dbReference type="ARBA" id="ARBA00022692"/>
    </source>
</evidence>
<dbReference type="SMART" id="SM00382">
    <property type="entry name" value="AAA"/>
    <property type="match status" value="1"/>
</dbReference>
<feature type="transmembrane region" description="Helical" evidence="11">
    <location>
        <begin position="30"/>
        <end position="56"/>
    </location>
</feature>
<protein>
    <submittedName>
        <fullName evidence="14">ABC transporter ATP-binding protein</fullName>
    </submittedName>
</protein>
<dbReference type="PROSITE" id="PS50893">
    <property type="entry name" value="ABC_TRANSPORTER_2"/>
    <property type="match status" value="1"/>
</dbReference>
<keyword evidence="2" id="KW-0813">Transport</keyword>
<dbReference type="STRING" id="45074.Lsan_3253"/>
<feature type="transmembrane region" description="Helical" evidence="11">
    <location>
        <begin position="292"/>
        <end position="310"/>
    </location>
</feature>
<accession>A0A0W0YFQ7</accession>
<keyword evidence="9" id="KW-0445">Lipid transport</keyword>
<evidence type="ECO:0000256" key="7">
    <source>
        <dbReference type="ARBA" id="ARBA00022840"/>
    </source>
</evidence>
<feature type="transmembrane region" description="Helical" evidence="11">
    <location>
        <begin position="261"/>
        <end position="280"/>
    </location>
</feature>
<organism evidence="14 15">
    <name type="scientific">Legionella santicrucis</name>
    <dbReference type="NCBI Taxonomy" id="45074"/>
    <lineage>
        <taxon>Bacteria</taxon>
        <taxon>Pseudomonadati</taxon>
        <taxon>Pseudomonadota</taxon>
        <taxon>Gammaproteobacteria</taxon>
        <taxon>Legionellales</taxon>
        <taxon>Legionellaceae</taxon>
        <taxon>Legionella</taxon>
    </lineage>
</organism>
<keyword evidence="15" id="KW-1185">Reference proteome</keyword>
<evidence type="ECO:0000256" key="2">
    <source>
        <dbReference type="ARBA" id="ARBA00022448"/>
    </source>
</evidence>
<proteinExistence type="predicted"/>
<name>A0A0W0YFQ7_9GAMM</name>
<dbReference type="InterPro" id="IPR039421">
    <property type="entry name" value="Type_1_exporter"/>
</dbReference>
<reference evidence="14 15" key="1">
    <citation type="submission" date="2015-11" db="EMBL/GenBank/DDBJ databases">
        <title>Genomic analysis of 38 Legionella species identifies large and diverse effector repertoires.</title>
        <authorList>
            <person name="Burstein D."/>
            <person name="Amaro F."/>
            <person name="Zusman T."/>
            <person name="Lifshitz Z."/>
            <person name="Cohen O."/>
            <person name="Gilbert J.A."/>
            <person name="Pupko T."/>
            <person name="Shuman H.A."/>
            <person name="Segal G."/>
        </authorList>
    </citation>
    <scope>NUCLEOTIDE SEQUENCE [LARGE SCALE GENOMIC DNA]</scope>
    <source>
        <strain evidence="14 15">SC-63-C7</strain>
    </source>
</reference>
<keyword evidence="10 11" id="KW-0472">Membrane</keyword>
<dbReference type="EMBL" id="LNYU01000085">
    <property type="protein sequence ID" value="KTD55701.1"/>
    <property type="molecule type" value="Genomic_DNA"/>
</dbReference>
<dbReference type="PATRIC" id="fig|45074.5.peg.3500"/>
<dbReference type="Gene3D" id="3.40.50.300">
    <property type="entry name" value="P-loop containing nucleotide triphosphate hydrolases"/>
    <property type="match status" value="1"/>
</dbReference>
<dbReference type="Pfam" id="PF00664">
    <property type="entry name" value="ABC_membrane"/>
    <property type="match status" value="1"/>
</dbReference>
<dbReference type="InterPro" id="IPR036640">
    <property type="entry name" value="ABC1_TM_sf"/>
</dbReference>
<evidence type="ECO:0000256" key="8">
    <source>
        <dbReference type="ARBA" id="ARBA00022989"/>
    </source>
</evidence>
<comment type="subcellular location">
    <subcellularLocation>
        <location evidence="1">Cell membrane</location>
        <topology evidence="1">Multi-pass membrane protein</topology>
    </subcellularLocation>
</comment>
<evidence type="ECO:0000313" key="15">
    <source>
        <dbReference type="Proteomes" id="UP000054703"/>
    </source>
</evidence>
<dbReference type="PANTHER" id="PTHR24221">
    <property type="entry name" value="ATP-BINDING CASSETTE SUB-FAMILY B"/>
    <property type="match status" value="1"/>
</dbReference>
<dbReference type="PROSITE" id="PS50929">
    <property type="entry name" value="ABC_TM1F"/>
    <property type="match status" value="1"/>
</dbReference>
<dbReference type="InterPro" id="IPR027417">
    <property type="entry name" value="P-loop_NTPase"/>
</dbReference>
<dbReference type="Pfam" id="PF00005">
    <property type="entry name" value="ABC_tran"/>
    <property type="match status" value="1"/>
</dbReference>
<dbReference type="InterPro" id="IPR003439">
    <property type="entry name" value="ABC_transporter-like_ATP-bd"/>
</dbReference>
<feature type="domain" description="ABC transmembrane type-1" evidence="13">
    <location>
        <begin position="45"/>
        <end position="318"/>
    </location>
</feature>
<feature type="transmembrane region" description="Helical" evidence="11">
    <location>
        <begin position="174"/>
        <end position="194"/>
    </location>
</feature>
<dbReference type="SUPFAM" id="SSF90123">
    <property type="entry name" value="ABC transporter transmembrane region"/>
    <property type="match status" value="1"/>
</dbReference>
<dbReference type="PROSITE" id="PS00211">
    <property type="entry name" value="ABC_TRANSPORTER_1"/>
    <property type="match status" value="1"/>
</dbReference>
<evidence type="ECO:0000256" key="9">
    <source>
        <dbReference type="ARBA" id="ARBA00023055"/>
    </source>
</evidence>
<feature type="transmembrane region" description="Helical" evidence="11">
    <location>
        <begin position="144"/>
        <end position="168"/>
    </location>
</feature>
<dbReference type="InterPro" id="IPR011527">
    <property type="entry name" value="ABC1_TM_dom"/>
</dbReference>
<evidence type="ECO:0000256" key="3">
    <source>
        <dbReference type="ARBA" id="ARBA00022475"/>
    </source>
</evidence>
<dbReference type="InterPro" id="IPR017871">
    <property type="entry name" value="ABC_transporter-like_CS"/>
</dbReference>
<dbReference type="GO" id="GO:0034040">
    <property type="term" value="F:ATPase-coupled lipid transmembrane transporter activity"/>
    <property type="evidence" value="ECO:0007669"/>
    <property type="project" value="TreeGrafter"/>
</dbReference>
<dbReference type="AlphaFoldDB" id="A0A0W0YFQ7"/>
<evidence type="ECO:0000256" key="10">
    <source>
        <dbReference type="ARBA" id="ARBA00023136"/>
    </source>
</evidence>
<feature type="transmembrane region" description="Helical" evidence="11">
    <location>
        <begin position="76"/>
        <end position="94"/>
    </location>
</feature>
<evidence type="ECO:0000259" key="13">
    <source>
        <dbReference type="PROSITE" id="PS50929"/>
    </source>
</evidence>
<dbReference type="Gene3D" id="1.20.1560.10">
    <property type="entry name" value="ABC transporter type 1, transmembrane domain"/>
    <property type="match status" value="1"/>
</dbReference>
<sequence length="600" mass="68313">MDAIIRGDKMKTALSLNHFILQALRPYKHYVFMFVFIALYWAVNNALAPYILKIIIDTVVAHEGHRQEVWSAVQPYVWFYIALWIGIAFDMRLLDWVKLRVFPSIRQDLMNKMFDYLTEHSYRYFQNNFAGSLSNKIGDMHSGVITILTTLDDAFAQFLGLIVAIGMMLLVHPLFAVILLGWAASFLCISYYFFHPIQNLSHIFSTTRTKIFGRWVDSISNITNIRLFSRNTYESQRIRESVAEAVSQDRAMEWMIIKMRIFWDISIIILIGVNILLLVNMYQNNQVSVGDFSFIISLSISIFYNLWYLASQFVTFAEEAGKCKQALSIMEMPHEIADKKAAKPLVVKEGQIEFLDVTFHYHEGAHLFKNKNIVIPARQKVGLVGFSGSGKSTFVNLILRLFDVESGEILIDGQNIAEVTQNSLREQITMIPQDTTLFHRSLLENIRYGCVAAPDEEVIAASKMAHCHEFVSQLKEGYESLVGERGIKLSGGQRQRIAVARAMLKNAPILILDEATSALDSVTEKYIQDGLHALMQNKTTIVIAHRLSTLSQMDRILVFNAGSIIEEGTHEELIQADGHYAHMWQMQAGGFLPEQENNDS</sequence>
<dbReference type="PANTHER" id="PTHR24221:SF654">
    <property type="entry name" value="ATP-BINDING CASSETTE SUB-FAMILY B MEMBER 6"/>
    <property type="match status" value="1"/>
</dbReference>
<dbReference type="SUPFAM" id="SSF52540">
    <property type="entry name" value="P-loop containing nucleoside triphosphate hydrolases"/>
    <property type="match status" value="1"/>
</dbReference>
<dbReference type="GO" id="GO:0005886">
    <property type="term" value="C:plasma membrane"/>
    <property type="evidence" value="ECO:0007669"/>
    <property type="project" value="UniProtKB-SubCell"/>
</dbReference>
<feature type="domain" description="ABC transporter" evidence="12">
    <location>
        <begin position="352"/>
        <end position="586"/>
    </location>
</feature>
<dbReference type="GO" id="GO:0140359">
    <property type="term" value="F:ABC-type transporter activity"/>
    <property type="evidence" value="ECO:0007669"/>
    <property type="project" value="InterPro"/>
</dbReference>
<keyword evidence="4" id="KW-0997">Cell inner membrane</keyword>
<gene>
    <name evidence="14" type="primary">abcT_2</name>
    <name evidence="14" type="ORF">Lsan_3253</name>
</gene>
<comment type="caution">
    <text evidence="14">The sequence shown here is derived from an EMBL/GenBank/DDBJ whole genome shotgun (WGS) entry which is preliminary data.</text>
</comment>
<dbReference type="RefSeq" id="WP_237762174.1">
    <property type="nucleotide sequence ID" value="NZ_CAAAIH010000005.1"/>
</dbReference>